<dbReference type="Proteomes" id="UP000234239">
    <property type="component" value="Unassembled WGS sequence"/>
</dbReference>
<keyword evidence="1" id="KW-1133">Transmembrane helix</keyword>
<dbReference type="GO" id="GO:0005886">
    <property type="term" value="C:plasma membrane"/>
    <property type="evidence" value="ECO:0007669"/>
    <property type="project" value="TreeGrafter"/>
</dbReference>
<keyword evidence="1" id="KW-0472">Membrane</keyword>
<feature type="transmembrane region" description="Helical" evidence="1">
    <location>
        <begin position="37"/>
        <end position="55"/>
    </location>
</feature>
<dbReference type="AlphaFoldDB" id="A0A109RDT7"/>
<keyword evidence="1" id="KW-0812">Transmembrane</keyword>
<dbReference type="OrthoDB" id="2136680at2"/>
<dbReference type="KEGG" id="asan:AWM72_08410"/>
<dbReference type="InterPro" id="IPR005325">
    <property type="entry name" value="DUF308_memb"/>
</dbReference>
<dbReference type="InterPro" id="IPR052712">
    <property type="entry name" value="Acid_resist_chaperone_HdeD"/>
</dbReference>
<protein>
    <recommendedName>
        <fullName evidence="6">DUF308 domain-containing protein</fullName>
    </recommendedName>
</protein>
<keyword evidence="4" id="KW-1185">Reference proteome</keyword>
<dbReference type="Proteomes" id="UP000069912">
    <property type="component" value="Chromosome"/>
</dbReference>
<evidence type="ECO:0000313" key="2">
    <source>
        <dbReference type="EMBL" id="AMB94778.1"/>
    </source>
</evidence>
<feature type="transmembrane region" description="Helical" evidence="1">
    <location>
        <begin position="128"/>
        <end position="148"/>
    </location>
</feature>
<feature type="transmembrane region" description="Helical" evidence="1">
    <location>
        <begin position="154"/>
        <end position="175"/>
    </location>
</feature>
<reference evidence="2 4" key="1">
    <citation type="journal article" date="2016" name="Genome Announc.">
        <title>Complete Genome Sequences of Aerococcus christensenii CCUG 28831T, Aerococcus sanguinicola CCUG 43001T, Aerococcus urinae CCUG 36881T, Aerococcus urinaeequi CCUG 28094T, Aerococcus urinaehominis CCUG 42038 BT, and Aerococcus viridans CCUG 4311T.</title>
        <authorList>
            <person name="Carkaci D."/>
            <person name="Dargis R."/>
            <person name="Nielsen X.C."/>
            <person name="Skovgaard O."/>
            <person name="Fuursted K."/>
            <person name="Christensen J.J."/>
        </authorList>
    </citation>
    <scope>NUCLEOTIDE SEQUENCE [LARGE SCALE GENOMIC DNA]</scope>
    <source>
        <strain evidence="2 4">CCUG43001</strain>
    </source>
</reference>
<feature type="transmembrane region" description="Helical" evidence="1">
    <location>
        <begin position="67"/>
        <end position="90"/>
    </location>
</feature>
<name>A0A109RDT7_9LACT</name>
<evidence type="ECO:0000313" key="4">
    <source>
        <dbReference type="Proteomes" id="UP000069912"/>
    </source>
</evidence>
<reference evidence="3 5" key="3">
    <citation type="submission" date="2017-12" db="EMBL/GenBank/DDBJ databases">
        <title>Phylogenetic diversity of female urinary microbiome.</title>
        <authorList>
            <person name="Thomas-White K."/>
            <person name="Wolfe A.J."/>
        </authorList>
    </citation>
    <scope>NUCLEOTIDE SEQUENCE [LARGE SCALE GENOMIC DNA]</scope>
    <source>
        <strain evidence="3 5">UMB0139</strain>
    </source>
</reference>
<proteinExistence type="predicted"/>
<feature type="transmembrane region" description="Helical" evidence="1">
    <location>
        <begin position="12"/>
        <end position="31"/>
    </location>
</feature>
<dbReference type="EMBL" id="CP014160">
    <property type="protein sequence ID" value="AMB94778.1"/>
    <property type="molecule type" value="Genomic_DNA"/>
</dbReference>
<reference evidence="4" key="2">
    <citation type="submission" date="2016-01" db="EMBL/GenBank/DDBJ databases">
        <title>Six Aerococcus type strain genome sequencing and assembly using PacBio and Illumina Hiseq.</title>
        <authorList>
            <person name="Carkaci D."/>
            <person name="Dargis R."/>
            <person name="Nielsen X.C."/>
            <person name="Skovgaard O."/>
            <person name="Fuursted K."/>
            <person name="Christensen J.J."/>
        </authorList>
    </citation>
    <scope>NUCLEOTIDE SEQUENCE [LARGE SCALE GENOMIC DNA]</scope>
    <source>
        <strain evidence="4">CCUG43001</strain>
    </source>
</reference>
<dbReference type="PANTHER" id="PTHR34989">
    <property type="entry name" value="PROTEIN HDED"/>
    <property type="match status" value="1"/>
</dbReference>
<accession>A0A109RDT7</accession>
<gene>
    <name evidence="2" type="ORF">AWM72_08410</name>
    <name evidence="3" type="ORF">CYJ28_01345</name>
</gene>
<evidence type="ECO:0000313" key="3">
    <source>
        <dbReference type="EMBL" id="PKZ23221.1"/>
    </source>
</evidence>
<feature type="transmembrane region" description="Helical" evidence="1">
    <location>
        <begin position="96"/>
        <end position="116"/>
    </location>
</feature>
<dbReference type="Pfam" id="PF03729">
    <property type="entry name" value="DUF308"/>
    <property type="match status" value="2"/>
</dbReference>
<organism evidence="2 4">
    <name type="scientific">Aerococcus sanguinicola</name>
    <dbReference type="NCBI Taxonomy" id="119206"/>
    <lineage>
        <taxon>Bacteria</taxon>
        <taxon>Bacillati</taxon>
        <taxon>Bacillota</taxon>
        <taxon>Bacilli</taxon>
        <taxon>Lactobacillales</taxon>
        <taxon>Aerococcaceae</taxon>
        <taxon>Aerococcus</taxon>
    </lineage>
</organism>
<evidence type="ECO:0000313" key="5">
    <source>
        <dbReference type="Proteomes" id="UP000234239"/>
    </source>
</evidence>
<sequence length="177" mass="20041">MFHLSENNDQSFGWGHFILGILFIILALFAFRDPLASLMTLAFVFAIGILFRGIYQLMVRHRLKESFGIKPTHLLIFGIINILLGLYLVFKPGLSASILPFIFAFWIFISAIFGFMSLSAIKQVSTPLFWLTLILNIIALIVAIFLIFNPLSALVSLTFLVAFYFLLSGIQHIIYAF</sequence>
<dbReference type="PANTHER" id="PTHR34989:SF1">
    <property type="entry name" value="PROTEIN HDED"/>
    <property type="match status" value="1"/>
</dbReference>
<dbReference type="EMBL" id="PKGY01000001">
    <property type="protein sequence ID" value="PKZ23221.1"/>
    <property type="molecule type" value="Genomic_DNA"/>
</dbReference>
<evidence type="ECO:0000256" key="1">
    <source>
        <dbReference type="SAM" id="Phobius"/>
    </source>
</evidence>
<evidence type="ECO:0008006" key="6">
    <source>
        <dbReference type="Google" id="ProtNLM"/>
    </source>
</evidence>